<name>A0AAX2ZEY0_9FIRM</name>
<sequence length="213" mass="24143">MTMKDDSKNNSCEEHKKCEKICPCGCEKICICKCDKLSYNNNNCCYLQPKDICIVQVNDPKLLQIITDNQNLHLTAVPLEINTSSYKIESSVIQRPNDTLTINELGIYSIYVSLKYSFKFNENAKEGDVFRVGFKIDGNNEELFSIDNTIIVPSIDDGESNEISNTIQGTKLQIVQENLPYKVNVSLKEFGFNLTVLNQIIISDLTIIIEKKI</sequence>
<evidence type="ECO:0000313" key="1">
    <source>
        <dbReference type="EMBL" id="UEL46624.1"/>
    </source>
</evidence>
<reference evidence="1 2" key="1">
    <citation type="journal article" date="2023" name="Int. J. Syst. Evol. Microbiol.">
        <title>Terrisporobacter hibernicus sp. nov., isolated from bovine faeces in Northern Ireland.</title>
        <authorList>
            <person name="Mitchell M."/>
            <person name="Nguyen S.V."/>
            <person name="Connor M."/>
            <person name="Fairley D.J."/>
            <person name="Donoghue O."/>
            <person name="Marshall H."/>
            <person name="Koolman L."/>
            <person name="McMullan G."/>
            <person name="Schaffer K.E."/>
            <person name="McGrath J.W."/>
            <person name="Fanning S."/>
        </authorList>
    </citation>
    <scope>NUCLEOTIDE SEQUENCE [LARGE SCALE GENOMIC DNA]</scope>
    <source>
        <strain evidence="1 2">MCA3</strain>
    </source>
</reference>
<evidence type="ECO:0000313" key="2">
    <source>
        <dbReference type="Proteomes" id="UP001198983"/>
    </source>
</evidence>
<dbReference type="RefSeq" id="WP_074914924.1">
    <property type="nucleotide sequence ID" value="NZ_CP081135.1"/>
</dbReference>
<organism evidence="1 2">
    <name type="scientific">Terrisporobacter hibernicus</name>
    <dbReference type="NCBI Taxonomy" id="2813371"/>
    <lineage>
        <taxon>Bacteria</taxon>
        <taxon>Bacillati</taxon>
        <taxon>Bacillota</taxon>
        <taxon>Clostridia</taxon>
        <taxon>Peptostreptococcales</taxon>
        <taxon>Peptostreptococcaceae</taxon>
        <taxon>Terrisporobacter</taxon>
    </lineage>
</organism>
<protein>
    <submittedName>
        <fullName evidence="1">Uncharacterized protein</fullName>
    </submittedName>
</protein>
<dbReference type="EMBL" id="CP081135">
    <property type="protein sequence ID" value="UEL46624.1"/>
    <property type="molecule type" value="Genomic_DNA"/>
</dbReference>
<accession>A0AAX2ZEY0</accession>
<proteinExistence type="predicted"/>
<dbReference type="KEGG" id="tem:JW646_13370"/>
<dbReference type="AlphaFoldDB" id="A0AAX2ZEY0"/>
<keyword evidence="2" id="KW-1185">Reference proteome</keyword>
<dbReference type="Proteomes" id="UP001198983">
    <property type="component" value="Chromosome"/>
</dbReference>
<gene>
    <name evidence="1" type="ORF">JW646_13370</name>
</gene>